<dbReference type="EMBL" id="CP033455">
    <property type="protein sequence ID" value="QGR03803.1"/>
    <property type="molecule type" value="Genomic_DNA"/>
</dbReference>
<feature type="chain" id="PRO_5042284678" evidence="1">
    <location>
        <begin position="24"/>
        <end position="455"/>
    </location>
</feature>
<evidence type="ECO:0000256" key="1">
    <source>
        <dbReference type="SAM" id="SignalP"/>
    </source>
</evidence>
<sequence>MRNVLYYIATFIFFISTSYSTYADSNVNINVQKATTKNNVSYLYVEHHNLPTISFTLAFKKAGYAYDKPDKQGLAYFTSQILKQGSQNSSGLDFIKQLESKGITLTFDVDQDNFYATIKTLSENFEYALSLLSDCLLNPTNNEEIFDRVKDEHIAQIKSLYSAPDFIATTELFNTIFEGHPYSNRGNGTLSTVNNINEEDVQSYVKSSFDKNQIVISAAGDINPNELSNLLDKYLLSKLPSGNNNNNIPDTTINKKHNLLYVARDIPQSVIMFATDGIPYNSKDYYAADLFNTILGGLSLNSILMIELRDKLGLTYHTSSRLKNMDHSSILKGVLYTDNTTVTKSMSVFKETIENITKNGIDEVVFSLGKSSIINSFVLSLLNNDNVANTLLSMQLHNLDTNYINNHNSHYEAITLDEVNKVAKKILSNDLVIIEVGKNNNMNGQEINVKQNMLS</sequence>
<organism evidence="4 5">
    <name type="scientific">Ehrlichia ruminantium</name>
    <name type="common">heartwater rickettsia</name>
    <name type="synonym">Cowdria ruminantium</name>
    <dbReference type="NCBI Taxonomy" id="779"/>
    <lineage>
        <taxon>Bacteria</taxon>
        <taxon>Pseudomonadati</taxon>
        <taxon>Pseudomonadota</taxon>
        <taxon>Alphaproteobacteria</taxon>
        <taxon>Rickettsiales</taxon>
        <taxon>Anaplasmataceae</taxon>
        <taxon>Ehrlichia</taxon>
    </lineage>
</organism>
<dbReference type="AlphaFoldDB" id="A0AAE6QBL9"/>
<name>A0AAE6QBL9_EHRRU</name>
<evidence type="ECO:0000259" key="3">
    <source>
        <dbReference type="Pfam" id="PF05193"/>
    </source>
</evidence>
<dbReference type="InterPro" id="IPR011249">
    <property type="entry name" value="Metalloenz_LuxS/M16"/>
</dbReference>
<dbReference type="RefSeq" id="WP_158406991.1">
    <property type="nucleotide sequence ID" value="NZ_CP033454.1"/>
</dbReference>
<evidence type="ECO:0000313" key="5">
    <source>
        <dbReference type="Proteomes" id="UP000422822"/>
    </source>
</evidence>
<proteinExistence type="predicted"/>
<dbReference type="InterPro" id="IPR011765">
    <property type="entry name" value="Pept_M16_N"/>
</dbReference>
<evidence type="ECO:0000259" key="2">
    <source>
        <dbReference type="Pfam" id="PF00675"/>
    </source>
</evidence>
<dbReference type="Gene3D" id="3.30.830.10">
    <property type="entry name" value="Metalloenzyme, LuxS/M16 peptidase-like"/>
    <property type="match status" value="2"/>
</dbReference>
<dbReference type="PANTHER" id="PTHR11851:SF224">
    <property type="entry name" value="PROCESSING PROTEASE"/>
    <property type="match status" value="1"/>
</dbReference>
<dbReference type="Pfam" id="PF05193">
    <property type="entry name" value="Peptidase_M16_C"/>
    <property type="match status" value="1"/>
</dbReference>
<feature type="domain" description="Peptidase M16 C-terminal" evidence="3">
    <location>
        <begin position="195"/>
        <end position="368"/>
    </location>
</feature>
<reference evidence="4 5" key="1">
    <citation type="submission" date="2018-10" db="EMBL/GenBank/DDBJ databases">
        <title>Propagation and draft genome sequences of three atypical Erhlichia ruminantium isolates.</title>
        <authorList>
            <person name="Liebenberg J."/>
            <person name="Steyn H."/>
            <person name="Josemans A."/>
            <person name="Zweygarth E."/>
        </authorList>
    </citation>
    <scope>NUCLEOTIDE SEQUENCE [LARGE SCALE GENOMIC DNA]</scope>
    <source>
        <strain evidence="4 5">Omatjenne</strain>
    </source>
</reference>
<evidence type="ECO:0000313" key="4">
    <source>
        <dbReference type="EMBL" id="QGR03803.1"/>
    </source>
</evidence>
<accession>A0AAE6QBL9</accession>
<dbReference type="Pfam" id="PF00675">
    <property type="entry name" value="Peptidase_M16"/>
    <property type="match status" value="1"/>
</dbReference>
<dbReference type="InterPro" id="IPR050361">
    <property type="entry name" value="MPP/UQCRC_Complex"/>
</dbReference>
<keyword evidence="5" id="KW-1185">Reference proteome</keyword>
<dbReference type="Proteomes" id="UP000422822">
    <property type="component" value="Chromosome"/>
</dbReference>
<keyword evidence="1" id="KW-0732">Signal</keyword>
<feature type="signal peptide" evidence="1">
    <location>
        <begin position="1"/>
        <end position="23"/>
    </location>
</feature>
<dbReference type="SUPFAM" id="SSF63411">
    <property type="entry name" value="LuxS/MPP-like metallohydrolase"/>
    <property type="match status" value="2"/>
</dbReference>
<feature type="domain" description="Peptidase M16 N-terminal" evidence="2">
    <location>
        <begin position="61"/>
        <end position="184"/>
    </location>
</feature>
<dbReference type="InterPro" id="IPR007863">
    <property type="entry name" value="Peptidase_M16_C"/>
</dbReference>
<dbReference type="GO" id="GO:0046872">
    <property type="term" value="F:metal ion binding"/>
    <property type="evidence" value="ECO:0007669"/>
    <property type="project" value="InterPro"/>
</dbReference>
<protein>
    <submittedName>
        <fullName evidence="4">Insulinase family protein</fullName>
    </submittedName>
</protein>
<dbReference type="PANTHER" id="PTHR11851">
    <property type="entry name" value="METALLOPROTEASE"/>
    <property type="match status" value="1"/>
</dbReference>
<gene>
    <name evidence="4" type="ORF">EDL80_04560</name>
</gene>